<evidence type="ECO:0000313" key="2">
    <source>
        <dbReference type="Proteomes" id="UP000694565"/>
    </source>
</evidence>
<evidence type="ECO:0000313" key="1">
    <source>
        <dbReference type="Ensembl" id="ENSCLMP00005015401.1"/>
    </source>
</evidence>
<dbReference type="GeneTree" id="ENSGT00940000165023"/>
<sequence>QQQQALNKPITFAEIQEAINDIPSGKAAGPDGFPPEIYKEFKDIFTPLISKRYEYSFLNKKLPESTQTAAITLIPKPGKNPEEPSSYRPISLQWVENKILAKLLAKRLNPILPPSSGMIKQDLCKVITLKLM</sequence>
<evidence type="ECO:0008006" key="3">
    <source>
        <dbReference type="Google" id="ProtNLM"/>
    </source>
</evidence>
<dbReference type="Proteomes" id="UP000694565">
    <property type="component" value="Unplaced"/>
</dbReference>
<keyword evidence="2" id="KW-1185">Reference proteome</keyword>
<dbReference type="AlphaFoldDB" id="A0A8C2Z2L2"/>
<reference evidence="1" key="2">
    <citation type="submission" date="2025-09" db="UniProtKB">
        <authorList>
            <consortium name="Ensembl"/>
        </authorList>
    </citation>
    <scope>IDENTIFICATION</scope>
</reference>
<protein>
    <recommendedName>
        <fullName evidence="3">Reverse transcriptase domain-containing protein</fullName>
    </recommendedName>
</protein>
<name>A0A8C2Z2L2_CYCLU</name>
<proteinExistence type="predicted"/>
<accession>A0A8C2Z2L2</accession>
<dbReference type="Ensembl" id="ENSCLMT00005016364.1">
    <property type="protein sequence ID" value="ENSCLMP00005015401.1"/>
    <property type="gene ID" value="ENSCLMG00005008024.1"/>
</dbReference>
<organism evidence="1 2">
    <name type="scientific">Cyclopterus lumpus</name>
    <name type="common">Lumpsucker</name>
    <dbReference type="NCBI Taxonomy" id="8103"/>
    <lineage>
        <taxon>Eukaryota</taxon>
        <taxon>Metazoa</taxon>
        <taxon>Chordata</taxon>
        <taxon>Craniata</taxon>
        <taxon>Vertebrata</taxon>
        <taxon>Euteleostomi</taxon>
        <taxon>Actinopterygii</taxon>
        <taxon>Neopterygii</taxon>
        <taxon>Teleostei</taxon>
        <taxon>Neoteleostei</taxon>
        <taxon>Acanthomorphata</taxon>
        <taxon>Eupercaria</taxon>
        <taxon>Perciformes</taxon>
        <taxon>Cottioidei</taxon>
        <taxon>Cottales</taxon>
        <taxon>Cyclopteridae</taxon>
        <taxon>Cyclopterus</taxon>
    </lineage>
</organism>
<reference evidence="1" key="1">
    <citation type="submission" date="2025-08" db="UniProtKB">
        <authorList>
            <consortium name="Ensembl"/>
        </authorList>
    </citation>
    <scope>IDENTIFICATION</scope>
</reference>
<dbReference type="PANTHER" id="PTHR19446">
    <property type="entry name" value="REVERSE TRANSCRIPTASES"/>
    <property type="match status" value="1"/>
</dbReference>